<dbReference type="GO" id="GO:0003700">
    <property type="term" value="F:DNA-binding transcription factor activity"/>
    <property type="evidence" value="ECO:0007669"/>
    <property type="project" value="TreeGrafter"/>
</dbReference>
<dbReference type="InterPro" id="IPR036388">
    <property type="entry name" value="WH-like_DNA-bd_sf"/>
</dbReference>
<evidence type="ECO:0000313" key="4">
    <source>
        <dbReference type="EMBL" id="TLD92035.1"/>
    </source>
</evidence>
<keyword evidence="1" id="KW-0238">DNA-binding</keyword>
<organism evidence="3 6">
    <name type="scientific">Helicobacter trogontum</name>
    <dbReference type="NCBI Taxonomy" id="50960"/>
    <lineage>
        <taxon>Bacteria</taxon>
        <taxon>Pseudomonadati</taxon>
        <taxon>Campylobacterota</taxon>
        <taxon>Epsilonproteobacteria</taxon>
        <taxon>Campylobacterales</taxon>
        <taxon>Helicobacteraceae</taxon>
        <taxon>Helicobacter</taxon>
    </lineage>
</organism>
<dbReference type="Gene3D" id="1.10.10.10">
    <property type="entry name" value="Winged helix-like DNA-binding domain superfamily/Winged helix DNA-binding domain"/>
    <property type="match status" value="1"/>
</dbReference>
<dbReference type="EMBL" id="JRPL02000019">
    <property type="protein sequence ID" value="TLD82517.1"/>
    <property type="molecule type" value="Genomic_DNA"/>
</dbReference>
<dbReference type="EMBL" id="BAAFHN010000128">
    <property type="protein sequence ID" value="GAB0174082.1"/>
    <property type="molecule type" value="Genomic_DNA"/>
</dbReference>
<dbReference type="GO" id="GO:0005829">
    <property type="term" value="C:cytosol"/>
    <property type="evidence" value="ECO:0007669"/>
    <property type="project" value="TreeGrafter"/>
</dbReference>
<dbReference type="Proteomes" id="UP001562457">
    <property type="component" value="Unassembled WGS sequence"/>
</dbReference>
<dbReference type="SUPFAM" id="SSF46785">
    <property type="entry name" value="Winged helix' DNA-binding domain"/>
    <property type="match status" value="1"/>
</dbReference>
<dbReference type="AlphaFoldDB" id="A0A4U8S9M6"/>
<dbReference type="STRING" id="50960.LS81_01390"/>
<dbReference type="PANTHER" id="PTHR33221:SF4">
    <property type="entry name" value="HTH-TYPE TRANSCRIPTIONAL REPRESSOR NSRR"/>
    <property type="match status" value="1"/>
</dbReference>
<dbReference type="GO" id="GO:0003677">
    <property type="term" value="F:DNA binding"/>
    <property type="evidence" value="ECO:0007669"/>
    <property type="project" value="UniProtKB-KW"/>
</dbReference>
<comment type="caution">
    <text evidence="3">The sequence shown here is derived from an EMBL/GenBank/DDBJ whole genome shotgun (WGS) entry which is preliminary data.</text>
</comment>
<dbReference type="Proteomes" id="UP000029878">
    <property type="component" value="Unassembled WGS sequence"/>
</dbReference>
<reference evidence="5 6" key="1">
    <citation type="journal article" date="2014" name="Genome Announc.">
        <title>Draft genome sequences of eight enterohepatic helicobacter species isolated from both laboratory and wild rodents.</title>
        <authorList>
            <person name="Sheh A."/>
            <person name="Shen Z."/>
            <person name="Fox J.G."/>
        </authorList>
    </citation>
    <scope>NUCLEOTIDE SEQUENCE [LARGE SCALE GENOMIC DNA]</scope>
    <source>
        <strain evidence="4 5">ATCC 49310</strain>
        <strain evidence="3 6">ATCC 700114</strain>
    </source>
</reference>
<evidence type="ECO:0000313" key="5">
    <source>
        <dbReference type="Proteomes" id="UP000029861"/>
    </source>
</evidence>
<proteinExistence type="predicted"/>
<accession>A0A4U8S9M6</accession>
<reference evidence="4" key="2">
    <citation type="submission" date="2018-04" db="EMBL/GenBank/DDBJ databases">
        <authorList>
            <person name="Sheh A."/>
            <person name="Shen Z."/>
            <person name="Mannion A.J."/>
            <person name="Fox J.G."/>
        </authorList>
    </citation>
    <scope>NUCLEOTIDE SEQUENCE</scope>
    <source>
        <strain evidence="4">ATCC 49310</strain>
    </source>
</reference>
<gene>
    <name evidence="4" type="ORF">LS80_011060</name>
    <name evidence="3" type="ORF">LS81_007570</name>
    <name evidence="2" type="ORF">NHP164001_21080</name>
</gene>
<dbReference type="Proteomes" id="UP000029861">
    <property type="component" value="Unassembled WGS sequence"/>
</dbReference>
<dbReference type="OrthoDB" id="9800519at2"/>
<dbReference type="PROSITE" id="PS51197">
    <property type="entry name" value="HTH_RRF2_2"/>
    <property type="match status" value="1"/>
</dbReference>
<dbReference type="NCBIfam" id="TIGR00738">
    <property type="entry name" value="rrf2_super"/>
    <property type="match status" value="1"/>
</dbReference>
<evidence type="ECO:0000313" key="6">
    <source>
        <dbReference type="Proteomes" id="UP000029878"/>
    </source>
</evidence>
<name>A0A4U8S9M6_9HELI</name>
<evidence type="ECO:0000313" key="7">
    <source>
        <dbReference type="Proteomes" id="UP001562457"/>
    </source>
</evidence>
<sequence length="139" mass="16112">MQLSKFSDYSFRALIYLAQHNDALNTIENMAGELKISQNHLKKIIHKLSKGHFIETFRGREGGIKLAKEPKDIGLFDVLLYTEINTDFVECLKHNAKHTKCPYQINCNLKAIIHKAKDAFMREFQKYSLQDLLQTDNIV</sequence>
<dbReference type="InterPro" id="IPR000944">
    <property type="entry name" value="Tscrpt_reg_Rrf2"/>
</dbReference>
<dbReference type="RefSeq" id="WP_104696512.1">
    <property type="nucleotide sequence ID" value="NZ_BAAFHN010000128.1"/>
</dbReference>
<dbReference type="Pfam" id="PF02082">
    <property type="entry name" value="Rrf2"/>
    <property type="match status" value="1"/>
</dbReference>
<keyword evidence="7" id="KW-1185">Reference proteome</keyword>
<protein>
    <submittedName>
        <fullName evidence="3">Rrf2 family transcriptional regulator</fullName>
    </submittedName>
</protein>
<dbReference type="EMBL" id="JRPK02000112">
    <property type="protein sequence ID" value="TLD92035.1"/>
    <property type="molecule type" value="Genomic_DNA"/>
</dbReference>
<dbReference type="InterPro" id="IPR036390">
    <property type="entry name" value="WH_DNA-bd_sf"/>
</dbReference>
<evidence type="ECO:0000313" key="2">
    <source>
        <dbReference type="EMBL" id="GAB0174082.1"/>
    </source>
</evidence>
<evidence type="ECO:0000313" key="3">
    <source>
        <dbReference type="EMBL" id="TLD82517.1"/>
    </source>
</evidence>
<reference evidence="2 7" key="3">
    <citation type="submission" date="2024-06" db="EMBL/GenBank/DDBJ databases">
        <title>Draft genome sequence of Helicobacter trogontum NHP16-4001.</title>
        <authorList>
            <person name="Rimbara E."/>
            <person name="Suzuki M."/>
        </authorList>
    </citation>
    <scope>NUCLEOTIDE SEQUENCE [LARGE SCALE GENOMIC DNA]</scope>
    <source>
        <strain evidence="2 7">NHP16-4001</strain>
    </source>
</reference>
<evidence type="ECO:0000256" key="1">
    <source>
        <dbReference type="ARBA" id="ARBA00023125"/>
    </source>
</evidence>
<dbReference type="PANTHER" id="PTHR33221">
    <property type="entry name" value="WINGED HELIX-TURN-HELIX TRANSCRIPTIONAL REGULATOR, RRF2 FAMILY"/>
    <property type="match status" value="1"/>
</dbReference>